<dbReference type="AlphaFoldDB" id="A0AAD9PI65"/>
<feature type="chain" id="PRO_5042032317" evidence="1">
    <location>
        <begin position="18"/>
        <end position="266"/>
    </location>
</feature>
<accession>A0AAD9PI65</accession>
<dbReference type="RefSeq" id="XP_067802008.1">
    <property type="nucleotide sequence ID" value="XM_067948477.1"/>
</dbReference>
<reference evidence="2" key="1">
    <citation type="journal article" date="2023" name="Nat. Microbiol.">
        <title>Babesia duncani multi-omics identifies virulence factors and drug targets.</title>
        <authorList>
            <person name="Singh P."/>
            <person name="Lonardi S."/>
            <person name="Liang Q."/>
            <person name="Vydyam P."/>
            <person name="Khabirova E."/>
            <person name="Fang T."/>
            <person name="Gihaz S."/>
            <person name="Thekkiniath J."/>
            <person name="Munshi M."/>
            <person name="Abel S."/>
            <person name="Ciampossin L."/>
            <person name="Batugedara G."/>
            <person name="Gupta M."/>
            <person name="Lu X.M."/>
            <person name="Lenz T."/>
            <person name="Chakravarty S."/>
            <person name="Cornillot E."/>
            <person name="Hu Y."/>
            <person name="Ma W."/>
            <person name="Gonzalez L.M."/>
            <person name="Sanchez S."/>
            <person name="Estrada K."/>
            <person name="Sanchez-Flores A."/>
            <person name="Montero E."/>
            <person name="Harb O.S."/>
            <person name="Le Roch K.G."/>
            <person name="Mamoun C.B."/>
        </authorList>
    </citation>
    <scope>NUCLEOTIDE SEQUENCE</scope>
    <source>
        <strain evidence="2">WA1</strain>
    </source>
</reference>
<feature type="signal peptide" evidence="1">
    <location>
        <begin position="1"/>
        <end position="17"/>
    </location>
</feature>
<keyword evidence="1" id="KW-0732">Signal</keyword>
<name>A0AAD9PI65_9APIC</name>
<proteinExistence type="predicted"/>
<evidence type="ECO:0000313" key="3">
    <source>
        <dbReference type="Proteomes" id="UP001214638"/>
    </source>
</evidence>
<dbReference type="GeneID" id="94337764"/>
<comment type="caution">
    <text evidence="2">The sequence shown here is derived from an EMBL/GenBank/DDBJ whole genome shotgun (WGS) entry which is preliminary data.</text>
</comment>
<dbReference type="EMBL" id="JALLKP010000005">
    <property type="protein sequence ID" value="KAK2195165.1"/>
    <property type="molecule type" value="Genomic_DNA"/>
</dbReference>
<evidence type="ECO:0000313" key="2">
    <source>
        <dbReference type="EMBL" id="KAK2195165.1"/>
    </source>
</evidence>
<sequence>MVFVTVIVALFALEAPSFNCYCRGITLDITKVANYSIAETICATGTRGNLECIHRSWTDEDYFNRISDGLNLIHLDGAMKEKNVRLIHTTEGILFKVSIHIRITKIKGIRKRILYYRCLSDCRNIDKNAFAFEWWWYTLSCIELNIGVCRDDDNSNIKCAKSRKSWNYSIDADVFVTAIRDEEGTLWSSNVYKGIRPVKVVLQRLPNGSTTKVWFQDYDGNEKMVKYVFRNGSWEVKFRSDVEKYLVTFKKSEVYQRETIYQNQDH</sequence>
<evidence type="ECO:0000256" key="1">
    <source>
        <dbReference type="SAM" id="SignalP"/>
    </source>
</evidence>
<gene>
    <name evidence="2" type="ORF">BdWA1_003467</name>
</gene>
<keyword evidence="3" id="KW-1185">Reference proteome</keyword>
<organism evidence="2 3">
    <name type="scientific">Babesia duncani</name>
    <dbReference type="NCBI Taxonomy" id="323732"/>
    <lineage>
        <taxon>Eukaryota</taxon>
        <taxon>Sar</taxon>
        <taxon>Alveolata</taxon>
        <taxon>Apicomplexa</taxon>
        <taxon>Aconoidasida</taxon>
        <taxon>Piroplasmida</taxon>
        <taxon>Babesiidae</taxon>
        <taxon>Babesia</taxon>
    </lineage>
</organism>
<protein>
    <submittedName>
        <fullName evidence="2">Uncharacterized protein</fullName>
    </submittedName>
</protein>
<dbReference type="KEGG" id="bdw:94337764"/>
<dbReference type="Proteomes" id="UP001214638">
    <property type="component" value="Unassembled WGS sequence"/>
</dbReference>